<reference evidence="20 21" key="1">
    <citation type="submission" date="2013-03" db="EMBL/GenBank/DDBJ databases">
        <title>The Genome Sequence of Enterococcus columbae ATCC_51263 (PacBio/Illumina hybrid assembly).</title>
        <authorList>
            <consortium name="The Broad Institute Genomics Platform"/>
            <consortium name="The Broad Institute Genome Sequencing Center for Infectious Disease"/>
            <person name="Earl A."/>
            <person name="Russ C."/>
            <person name="Gilmore M."/>
            <person name="Surin D."/>
            <person name="Walker B."/>
            <person name="Young S."/>
            <person name="Zeng Q."/>
            <person name="Gargeya S."/>
            <person name="Fitzgerald M."/>
            <person name="Haas B."/>
            <person name="Abouelleil A."/>
            <person name="Allen A.W."/>
            <person name="Alvarado L."/>
            <person name="Arachchi H.M."/>
            <person name="Berlin A.M."/>
            <person name="Chapman S.B."/>
            <person name="Gainer-Dewar J."/>
            <person name="Goldberg J."/>
            <person name="Griggs A."/>
            <person name="Gujja S."/>
            <person name="Hansen M."/>
            <person name="Howarth C."/>
            <person name="Imamovic A."/>
            <person name="Ireland A."/>
            <person name="Larimer J."/>
            <person name="McCowan C."/>
            <person name="Murphy C."/>
            <person name="Pearson M."/>
            <person name="Poon T.W."/>
            <person name="Priest M."/>
            <person name="Roberts A."/>
            <person name="Saif S."/>
            <person name="Shea T."/>
            <person name="Sisk P."/>
            <person name="Sykes S."/>
            <person name="Wortman J."/>
            <person name="Nusbaum C."/>
            <person name="Birren B."/>
        </authorList>
    </citation>
    <scope>NUCLEOTIDE SEQUENCE [LARGE SCALE GENOMIC DNA]</scope>
    <source>
        <strain evidence="20 21">ATCC 51263</strain>
    </source>
</reference>
<sequence>MDLKDKQTTKNKHFSYSLDFAISGLKVAFKEERNLRFHICSLIAVCLLGVILKLSLNEWLWILLSAVLVIVAELANTALENTVDMVTNYHFHPLGKKVKDIGAGMVLVQALFALIVGCFIFVPKLYHLFF</sequence>
<evidence type="ECO:0000256" key="16">
    <source>
        <dbReference type="PIRSR" id="PIRSR600829-2"/>
    </source>
</evidence>
<comment type="cofactor">
    <cofactor evidence="18">
        <name>Mg(2+)</name>
        <dbReference type="ChEBI" id="CHEBI:18420"/>
    </cofactor>
    <text evidence="18">Mn(2+), Zn(2+), Cd(2+) and Co(2+) support activity to lesser extents.</text>
</comment>
<feature type="binding site" evidence="17">
    <location>
        <position position="32"/>
    </location>
    <ligand>
        <name>ATP</name>
        <dbReference type="ChEBI" id="CHEBI:30616"/>
    </ligand>
</feature>
<feature type="transmembrane region" description="Helical" evidence="19">
    <location>
        <begin position="100"/>
        <end position="122"/>
    </location>
</feature>
<keyword evidence="11" id="KW-0443">Lipid metabolism</keyword>
<keyword evidence="9 17" id="KW-0067">ATP-binding</keyword>
<organism evidence="20 21">
    <name type="scientific">Enterococcus columbae DSM 7374 = ATCC 51263</name>
    <dbReference type="NCBI Taxonomy" id="1121865"/>
    <lineage>
        <taxon>Bacteria</taxon>
        <taxon>Bacillati</taxon>
        <taxon>Bacillota</taxon>
        <taxon>Bacilli</taxon>
        <taxon>Lactobacillales</taxon>
        <taxon>Enterococcaceae</taxon>
        <taxon>Enterococcus</taxon>
    </lineage>
</organism>
<keyword evidence="12 19" id="KW-0472">Membrane</keyword>
<evidence type="ECO:0008006" key="22">
    <source>
        <dbReference type="Google" id="ProtNLM"/>
    </source>
</evidence>
<keyword evidence="18" id="KW-0479">Metal-binding</keyword>
<keyword evidence="5" id="KW-0808">Transferase</keyword>
<evidence type="ECO:0000256" key="14">
    <source>
        <dbReference type="ARBA" id="ARBA00023264"/>
    </source>
</evidence>
<evidence type="ECO:0000256" key="13">
    <source>
        <dbReference type="ARBA" id="ARBA00023209"/>
    </source>
</evidence>
<feature type="binding site" evidence="17">
    <location>
        <position position="80"/>
    </location>
    <ligand>
        <name>ATP</name>
        <dbReference type="ChEBI" id="CHEBI:30616"/>
    </ligand>
</feature>
<evidence type="ECO:0000256" key="10">
    <source>
        <dbReference type="ARBA" id="ARBA00022989"/>
    </source>
</evidence>
<keyword evidence="8" id="KW-0418">Kinase</keyword>
<dbReference type="AlphaFoldDB" id="S0KY23"/>
<comment type="caution">
    <text evidence="20">The sequence shown here is derived from an EMBL/GenBank/DDBJ whole genome shotgun (WGS) entry which is preliminary data.</text>
</comment>
<dbReference type="GO" id="GO:0008654">
    <property type="term" value="P:phospholipid biosynthetic process"/>
    <property type="evidence" value="ECO:0007669"/>
    <property type="project" value="UniProtKB-KW"/>
</dbReference>
<dbReference type="STRING" id="1121865.OMW_00225"/>
<dbReference type="PANTHER" id="PTHR34299">
    <property type="entry name" value="DIACYLGLYCEROL KINASE"/>
    <property type="match status" value="1"/>
</dbReference>
<evidence type="ECO:0000313" key="20">
    <source>
        <dbReference type="EMBL" id="EOW84329.1"/>
    </source>
</evidence>
<keyword evidence="13" id="KW-0594">Phospholipid biosynthesis</keyword>
<gene>
    <name evidence="20" type="ORF">I568_00823</name>
</gene>
<dbReference type="GO" id="GO:0016301">
    <property type="term" value="F:kinase activity"/>
    <property type="evidence" value="ECO:0007669"/>
    <property type="project" value="UniProtKB-KW"/>
</dbReference>
<feature type="binding site" evidence="18">
    <location>
        <position position="80"/>
    </location>
    <ligand>
        <name>a divalent metal cation</name>
        <dbReference type="ChEBI" id="CHEBI:60240"/>
    </ligand>
</feature>
<accession>S0KY23</accession>
<comment type="similarity">
    <text evidence="2">Belongs to the bacterial diacylglycerol kinase family.</text>
</comment>
<feature type="transmembrane region" description="Helical" evidence="19">
    <location>
        <begin position="60"/>
        <end position="79"/>
    </location>
</feature>
<keyword evidence="7 17" id="KW-0547">Nucleotide-binding</keyword>
<comment type="subcellular location">
    <subcellularLocation>
        <location evidence="1">Cell membrane</location>
        <topology evidence="1">Multi-pass membrane protein</topology>
    </subcellularLocation>
</comment>
<dbReference type="RefSeq" id="WP_016182391.1">
    <property type="nucleotide sequence ID" value="NZ_JXKI01000002.1"/>
</dbReference>
<feature type="binding site" evidence="17">
    <location>
        <begin position="99"/>
        <end position="100"/>
    </location>
    <ligand>
        <name>ATP</name>
        <dbReference type="ChEBI" id="CHEBI:30616"/>
    </ligand>
</feature>
<name>S0KY23_9ENTE</name>
<keyword evidence="18" id="KW-0460">Magnesium</keyword>
<dbReference type="PATRIC" id="fig|1121865.3.peg.217"/>
<dbReference type="OrthoDB" id="9789934at2"/>
<evidence type="ECO:0000256" key="2">
    <source>
        <dbReference type="ARBA" id="ARBA00005967"/>
    </source>
</evidence>
<keyword evidence="6 19" id="KW-0812">Transmembrane</keyword>
<feature type="active site" description="Proton acceptor" evidence="15">
    <location>
        <position position="73"/>
    </location>
</feature>
<keyword evidence="10 19" id="KW-1133">Transmembrane helix</keyword>
<keyword evidence="21" id="KW-1185">Reference proteome</keyword>
<dbReference type="CDD" id="cd14265">
    <property type="entry name" value="UDPK_IM_like"/>
    <property type="match status" value="1"/>
</dbReference>
<evidence type="ECO:0000256" key="9">
    <source>
        <dbReference type="ARBA" id="ARBA00022840"/>
    </source>
</evidence>
<dbReference type="GO" id="GO:0046872">
    <property type="term" value="F:metal ion binding"/>
    <property type="evidence" value="ECO:0007669"/>
    <property type="project" value="UniProtKB-KW"/>
</dbReference>
<dbReference type="InterPro" id="IPR036945">
    <property type="entry name" value="DAGK_sf"/>
</dbReference>
<protein>
    <recommendedName>
        <fullName evidence="22">Diacylglycerol kinase</fullName>
    </recommendedName>
</protein>
<evidence type="ECO:0000256" key="12">
    <source>
        <dbReference type="ARBA" id="ARBA00023136"/>
    </source>
</evidence>
<feature type="transmembrane region" description="Helical" evidence="19">
    <location>
        <begin position="35"/>
        <end position="54"/>
    </location>
</feature>
<dbReference type="InterPro" id="IPR033717">
    <property type="entry name" value="UDPK"/>
</dbReference>
<dbReference type="EMBL" id="ASWJ01000004">
    <property type="protein sequence ID" value="EOW84329.1"/>
    <property type="molecule type" value="Genomic_DNA"/>
</dbReference>
<evidence type="ECO:0000256" key="7">
    <source>
        <dbReference type="ARBA" id="ARBA00022741"/>
    </source>
</evidence>
<evidence type="ECO:0000256" key="3">
    <source>
        <dbReference type="ARBA" id="ARBA00022475"/>
    </source>
</evidence>
<keyword evidence="3" id="KW-1003">Cell membrane</keyword>
<evidence type="ECO:0000256" key="18">
    <source>
        <dbReference type="PIRSR" id="PIRSR600829-4"/>
    </source>
</evidence>
<feature type="binding site" evidence="16">
    <location>
        <position position="73"/>
    </location>
    <ligand>
        <name>substrate</name>
    </ligand>
</feature>
<evidence type="ECO:0000313" key="21">
    <source>
        <dbReference type="Proteomes" id="UP000014113"/>
    </source>
</evidence>
<dbReference type="PANTHER" id="PTHR34299:SF1">
    <property type="entry name" value="DIACYLGLYCEROL KINASE"/>
    <property type="match status" value="1"/>
</dbReference>
<evidence type="ECO:0000256" key="19">
    <source>
        <dbReference type="SAM" id="Phobius"/>
    </source>
</evidence>
<evidence type="ECO:0000256" key="5">
    <source>
        <dbReference type="ARBA" id="ARBA00022679"/>
    </source>
</evidence>
<evidence type="ECO:0000256" key="17">
    <source>
        <dbReference type="PIRSR" id="PIRSR600829-3"/>
    </source>
</evidence>
<evidence type="ECO:0000256" key="1">
    <source>
        <dbReference type="ARBA" id="ARBA00004651"/>
    </source>
</evidence>
<proteinExistence type="inferred from homology"/>
<dbReference type="GO" id="GO:0005524">
    <property type="term" value="F:ATP binding"/>
    <property type="evidence" value="ECO:0007669"/>
    <property type="project" value="UniProtKB-KW"/>
</dbReference>
<evidence type="ECO:0000256" key="4">
    <source>
        <dbReference type="ARBA" id="ARBA00022516"/>
    </source>
</evidence>
<dbReference type="eggNOG" id="COG0818">
    <property type="taxonomic scope" value="Bacteria"/>
</dbReference>
<evidence type="ECO:0000256" key="15">
    <source>
        <dbReference type="PIRSR" id="PIRSR600829-1"/>
    </source>
</evidence>
<keyword evidence="4" id="KW-0444">Lipid biosynthesis</keyword>
<dbReference type="Proteomes" id="UP000014113">
    <property type="component" value="Unassembled WGS sequence"/>
</dbReference>
<evidence type="ECO:0000256" key="8">
    <source>
        <dbReference type="ARBA" id="ARBA00022777"/>
    </source>
</evidence>
<dbReference type="Pfam" id="PF01219">
    <property type="entry name" value="DAGK_prokar"/>
    <property type="match status" value="1"/>
</dbReference>
<evidence type="ECO:0000256" key="6">
    <source>
        <dbReference type="ARBA" id="ARBA00022692"/>
    </source>
</evidence>
<feature type="binding site" evidence="18">
    <location>
        <position position="32"/>
    </location>
    <ligand>
        <name>a divalent metal cation</name>
        <dbReference type="ChEBI" id="CHEBI:60240"/>
    </ligand>
</feature>
<dbReference type="InterPro" id="IPR000829">
    <property type="entry name" value="DAGK"/>
</dbReference>
<dbReference type="Gene3D" id="1.10.287.3610">
    <property type="match status" value="1"/>
</dbReference>
<evidence type="ECO:0000256" key="11">
    <source>
        <dbReference type="ARBA" id="ARBA00023098"/>
    </source>
</evidence>
<keyword evidence="14" id="KW-1208">Phospholipid metabolism</keyword>
<dbReference type="GO" id="GO:0005886">
    <property type="term" value="C:plasma membrane"/>
    <property type="evidence" value="ECO:0007669"/>
    <property type="project" value="UniProtKB-SubCell"/>
</dbReference>